<evidence type="ECO:0000313" key="2">
    <source>
        <dbReference type="EMBL" id="CAL1598396.1"/>
    </source>
</evidence>
<proteinExistence type="predicted"/>
<accession>A0AAV2L842</accession>
<dbReference type="EMBL" id="OZ035844">
    <property type="protein sequence ID" value="CAL1598396.1"/>
    <property type="molecule type" value="Genomic_DNA"/>
</dbReference>
<dbReference type="AlphaFoldDB" id="A0AAV2L842"/>
<protein>
    <submittedName>
        <fullName evidence="2">Uncharacterized protein</fullName>
    </submittedName>
</protein>
<evidence type="ECO:0000313" key="3">
    <source>
        <dbReference type="Proteomes" id="UP001497482"/>
    </source>
</evidence>
<feature type="compositionally biased region" description="Basic and acidic residues" evidence="1">
    <location>
        <begin position="101"/>
        <end position="110"/>
    </location>
</feature>
<organism evidence="2 3">
    <name type="scientific">Knipowitschia caucasica</name>
    <name type="common">Caucasian dwarf goby</name>
    <name type="synonym">Pomatoschistus caucasicus</name>
    <dbReference type="NCBI Taxonomy" id="637954"/>
    <lineage>
        <taxon>Eukaryota</taxon>
        <taxon>Metazoa</taxon>
        <taxon>Chordata</taxon>
        <taxon>Craniata</taxon>
        <taxon>Vertebrata</taxon>
        <taxon>Euteleostomi</taxon>
        <taxon>Actinopterygii</taxon>
        <taxon>Neopterygii</taxon>
        <taxon>Teleostei</taxon>
        <taxon>Neoteleostei</taxon>
        <taxon>Acanthomorphata</taxon>
        <taxon>Gobiaria</taxon>
        <taxon>Gobiiformes</taxon>
        <taxon>Gobioidei</taxon>
        <taxon>Gobiidae</taxon>
        <taxon>Gobiinae</taxon>
        <taxon>Knipowitschia</taxon>
    </lineage>
</organism>
<dbReference type="Proteomes" id="UP001497482">
    <property type="component" value="Chromosome 22"/>
</dbReference>
<gene>
    <name evidence="2" type="ORF">KC01_LOCUS26787</name>
</gene>
<evidence type="ECO:0000256" key="1">
    <source>
        <dbReference type="SAM" id="MobiDB-lite"/>
    </source>
</evidence>
<sequence length="110" mass="11759">MKYVFSVARLAASLRSPRKPTANDASSPKVRAQSSSRGGRRGSDGGVGGKSVSEPRCGQSCDPLGESGTVGCRLRGGELRAAHVKQERRSETSGRVFTIRHKPESPEHVR</sequence>
<keyword evidence="3" id="KW-1185">Reference proteome</keyword>
<reference evidence="2 3" key="1">
    <citation type="submission" date="2024-04" db="EMBL/GenBank/DDBJ databases">
        <authorList>
            <person name="Waldvogel A.-M."/>
            <person name="Schoenle A."/>
        </authorList>
    </citation>
    <scope>NUCLEOTIDE SEQUENCE [LARGE SCALE GENOMIC DNA]</scope>
</reference>
<feature type="compositionally biased region" description="Basic and acidic residues" evidence="1">
    <location>
        <begin position="75"/>
        <end position="92"/>
    </location>
</feature>
<name>A0AAV2L842_KNICA</name>
<feature type="region of interest" description="Disordered" evidence="1">
    <location>
        <begin position="13"/>
        <end position="110"/>
    </location>
</feature>